<evidence type="ECO:0000256" key="7">
    <source>
        <dbReference type="ARBA" id="ARBA00022989"/>
    </source>
</evidence>
<dbReference type="RefSeq" id="WP_274840072.1">
    <property type="nucleotide sequence ID" value="NZ_JARCJF010000011.1"/>
</dbReference>
<dbReference type="Gene3D" id="2.30.30.830">
    <property type="match status" value="1"/>
</dbReference>
<evidence type="ECO:0000256" key="2">
    <source>
        <dbReference type="ARBA" id="ARBA00022448"/>
    </source>
</evidence>
<keyword evidence="10" id="KW-0732">Signal</keyword>
<evidence type="ECO:0000256" key="1">
    <source>
        <dbReference type="ARBA" id="ARBA00004533"/>
    </source>
</evidence>
<keyword evidence="8" id="KW-0472">Membrane</keyword>
<sequence>MRLIAALLNLMALALAAQAGHGLWQELTRPPAAPVQMTAAGDSGAVPPAPARQASRRWPALFGEKQPPRPPEPPKQTEAEPQPPRAPKPPIDSLGYHLKGVVQAGNATWAMVSHPSGEQLLRVGDDLREGITVARIDRAGIWVSREGDAPELLAFPE</sequence>
<accession>A0ABD4XDN8</accession>
<comment type="caution">
    <text evidence="12">The sequence shown here is derived from an EMBL/GenBank/DDBJ whole genome shotgun (WGS) entry which is preliminary data.</text>
</comment>
<protein>
    <submittedName>
        <fullName evidence="12">Type II secretion system protein N</fullName>
    </submittedName>
</protein>
<dbReference type="InterPro" id="IPR024961">
    <property type="entry name" value="T2SS_GspC_N"/>
</dbReference>
<evidence type="ECO:0000256" key="4">
    <source>
        <dbReference type="ARBA" id="ARBA00022519"/>
    </source>
</evidence>
<keyword evidence="5" id="KW-0812">Transmembrane</keyword>
<evidence type="ECO:0000313" key="13">
    <source>
        <dbReference type="Proteomes" id="UP001218364"/>
    </source>
</evidence>
<feature type="chain" id="PRO_5044834565" evidence="10">
    <location>
        <begin position="20"/>
        <end position="157"/>
    </location>
</feature>
<evidence type="ECO:0000256" key="6">
    <source>
        <dbReference type="ARBA" id="ARBA00022927"/>
    </source>
</evidence>
<keyword evidence="3" id="KW-1003">Cell membrane</keyword>
<feature type="region of interest" description="Disordered" evidence="9">
    <location>
        <begin position="35"/>
        <end position="94"/>
    </location>
</feature>
<dbReference type="AlphaFoldDB" id="A0ABD4XDN8"/>
<proteinExistence type="predicted"/>
<dbReference type="Pfam" id="PF11356">
    <property type="entry name" value="T2SSC"/>
    <property type="match status" value="1"/>
</dbReference>
<gene>
    <name evidence="12" type="ORF">PXK24_17900</name>
</gene>
<evidence type="ECO:0000256" key="5">
    <source>
        <dbReference type="ARBA" id="ARBA00022692"/>
    </source>
</evidence>
<evidence type="ECO:0000256" key="8">
    <source>
        <dbReference type="ARBA" id="ARBA00023136"/>
    </source>
</evidence>
<keyword evidence="6" id="KW-0653">Protein transport</keyword>
<comment type="subcellular location">
    <subcellularLocation>
        <location evidence="1">Cell inner membrane</location>
    </subcellularLocation>
</comment>
<evidence type="ECO:0000256" key="9">
    <source>
        <dbReference type="SAM" id="MobiDB-lite"/>
    </source>
</evidence>
<feature type="compositionally biased region" description="Pro residues" evidence="9">
    <location>
        <begin position="81"/>
        <end position="90"/>
    </location>
</feature>
<feature type="domain" description="Type II secretion system protein GspC N-terminal" evidence="11">
    <location>
        <begin position="10"/>
        <end position="150"/>
    </location>
</feature>
<evidence type="ECO:0000259" key="11">
    <source>
        <dbReference type="Pfam" id="PF11356"/>
    </source>
</evidence>
<dbReference type="GO" id="GO:0005886">
    <property type="term" value="C:plasma membrane"/>
    <property type="evidence" value="ECO:0007669"/>
    <property type="project" value="UniProtKB-SubCell"/>
</dbReference>
<evidence type="ECO:0000256" key="3">
    <source>
        <dbReference type="ARBA" id="ARBA00022475"/>
    </source>
</evidence>
<keyword evidence="7" id="KW-1133">Transmembrane helix</keyword>
<organism evidence="12 13">
    <name type="scientific">Phaeobacter gallaeciensis</name>
    <dbReference type="NCBI Taxonomy" id="60890"/>
    <lineage>
        <taxon>Bacteria</taxon>
        <taxon>Pseudomonadati</taxon>
        <taxon>Pseudomonadota</taxon>
        <taxon>Alphaproteobacteria</taxon>
        <taxon>Rhodobacterales</taxon>
        <taxon>Roseobacteraceae</taxon>
        <taxon>Phaeobacter</taxon>
    </lineage>
</organism>
<dbReference type="EMBL" id="JARCJK010000011">
    <property type="protein sequence ID" value="MDE4167573.1"/>
    <property type="molecule type" value="Genomic_DNA"/>
</dbReference>
<evidence type="ECO:0000256" key="10">
    <source>
        <dbReference type="SAM" id="SignalP"/>
    </source>
</evidence>
<name>A0ABD4XDN8_9RHOB</name>
<keyword evidence="2" id="KW-0813">Transport</keyword>
<dbReference type="Proteomes" id="UP001218364">
    <property type="component" value="Unassembled WGS sequence"/>
</dbReference>
<keyword evidence="4" id="KW-0997">Cell inner membrane</keyword>
<reference evidence="12 13" key="1">
    <citation type="submission" date="2023-02" db="EMBL/GenBank/DDBJ databases">
        <title>Population genomics of bacteria associated with diatom.</title>
        <authorList>
            <person name="Xie J."/>
            <person name="Wang H."/>
        </authorList>
    </citation>
    <scope>NUCLEOTIDE SEQUENCE [LARGE SCALE GENOMIC DNA]</scope>
    <source>
        <strain evidence="12 13">PT47_8</strain>
    </source>
</reference>
<feature type="signal peptide" evidence="10">
    <location>
        <begin position="1"/>
        <end position="19"/>
    </location>
</feature>
<dbReference type="GO" id="GO:0015031">
    <property type="term" value="P:protein transport"/>
    <property type="evidence" value="ECO:0007669"/>
    <property type="project" value="UniProtKB-KW"/>
</dbReference>
<evidence type="ECO:0000313" key="12">
    <source>
        <dbReference type="EMBL" id="MDE4167573.1"/>
    </source>
</evidence>